<keyword evidence="4" id="KW-0804">Transcription</keyword>
<dbReference type="InterPro" id="IPR042197">
    <property type="entry name" value="Apaf_helical"/>
</dbReference>
<comment type="caution">
    <text evidence="7">The sequence shown here is derived from an EMBL/GenBank/DDBJ whole genome shotgun (WGS) entry which is preliminary data.</text>
</comment>
<evidence type="ECO:0000313" key="7">
    <source>
        <dbReference type="EMBL" id="GIJ62174.1"/>
    </source>
</evidence>
<organism evidence="7 8">
    <name type="scientific">Virgisporangium aurantiacum</name>
    <dbReference type="NCBI Taxonomy" id="175570"/>
    <lineage>
        <taxon>Bacteria</taxon>
        <taxon>Bacillati</taxon>
        <taxon>Actinomycetota</taxon>
        <taxon>Actinomycetes</taxon>
        <taxon>Micromonosporales</taxon>
        <taxon>Micromonosporaceae</taxon>
        <taxon>Virgisporangium</taxon>
    </lineage>
</organism>
<sequence length="566" mass="61868">MLAALLLNANQPVTPEIMIDHIWEEPPKAARTVLQSLVLRLRRAFGEHEVICTRESGYLIEVSPGELDVNDARQLLAAAETAREVRDAAAERAHLATVLDLWRGPALADVPSTFLQSGDAVRLQELWFTALTRRIDLDLTFGRQAELVGELRKLTRVHPLREHLWAQLMTALYRCSRQAESLAVYQEVRQVLASDLGIEPGSELQELHQAILLGEPGLTQPTVPEPAAPPVDSWRDLCQLPPMVGDFVGREVDHDTLVEQLAGDSRTGPVVIWGMPGMGKTALAVHVAHSLRRAFPDGQWYVPLQNNAPSATGHPDLSEILAELLLVSGVPRSAIPCDLQTRASVWRSRLADRQVLLVLDDASTIDQITPLLPGTSTAAVLVTSRSALSSLPGAFHHRLHQLDLADSVAMLSRIVGERRVDAEPEAARRIATLCAGLPLALRILGARLATQPKQQLIGMADRMLDQQRRLDELSTSGLTVRAELRSSYRALDPDTQRAFRSLGLLGKGDFAARTIGALAGDSDGQRLVEQLTTAGLLEPTAADATGEPHYRLHDLVAIYAQELVLR</sequence>
<dbReference type="Pfam" id="PF00486">
    <property type="entry name" value="Trans_reg_C"/>
    <property type="match status" value="1"/>
</dbReference>
<dbReference type="GO" id="GO:0003677">
    <property type="term" value="F:DNA binding"/>
    <property type="evidence" value="ECO:0007669"/>
    <property type="project" value="UniProtKB-UniRule"/>
</dbReference>
<dbReference type="Pfam" id="PF13191">
    <property type="entry name" value="AAA_16"/>
    <property type="match status" value="1"/>
</dbReference>
<dbReference type="PRINTS" id="PR00364">
    <property type="entry name" value="DISEASERSIST"/>
</dbReference>
<keyword evidence="8" id="KW-1185">Reference proteome</keyword>
<evidence type="ECO:0000256" key="2">
    <source>
        <dbReference type="ARBA" id="ARBA00023015"/>
    </source>
</evidence>
<evidence type="ECO:0000256" key="1">
    <source>
        <dbReference type="ARBA" id="ARBA00005820"/>
    </source>
</evidence>
<dbReference type="InterPro" id="IPR041664">
    <property type="entry name" value="AAA_16"/>
</dbReference>
<evidence type="ECO:0000256" key="4">
    <source>
        <dbReference type="ARBA" id="ARBA00023163"/>
    </source>
</evidence>
<dbReference type="SUPFAM" id="SSF46894">
    <property type="entry name" value="C-terminal effector domain of the bipartite response regulators"/>
    <property type="match status" value="1"/>
</dbReference>
<proteinExistence type="inferred from homology"/>
<dbReference type="SUPFAM" id="SSF48452">
    <property type="entry name" value="TPR-like"/>
    <property type="match status" value="1"/>
</dbReference>
<evidence type="ECO:0000259" key="6">
    <source>
        <dbReference type="PROSITE" id="PS51755"/>
    </source>
</evidence>
<dbReference type="Gene3D" id="3.40.50.300">
    <property type="entry name" value="P-loop containing nucleotide triphosphate hydrolases"/>
    <property type="match status" value="1"/>
</dbReference>
<dbReference type="CDD" id="cd15831">
    <property type="entry name" value="BTAD"/>
    <property type="match status" value="1"/>
</dbReference>
<dbReference type="EMBL" id="BOPG01000076">
    <property type="protein sequence ID" value="GIJ62174.1"/>
    <property type="molecule type" value="Genomic_DNA"/>
</dbReference>
<dbReference type="PANTHER" id="PTHR35807">
    <property type="entry name" value="TRANSCRIPTIONAL REGULATOR REDD-RELATED"/>
    <property type="match status" value="1"/>
</dbReference>
<dbReference type="SMART" id="SM01043">
    <property type="entry name" value="BTAD"/>
    <property type="match status" value="1"/>
</dbReference>
<dbReference type="InterPro" id="IPR001867">
    <property type="entry name" value="OmpR/PhoB-type_DNA-bd"/>
</dbReference>
<keyword evidence="2" id="KW-0805">Transcription regulation</keyword>
<protein>
    <recommendedName>
        <fullName evidence="6">OmpR/PhoB-type domain-containing protein</fullName>
    </recommendedName>
</protein>
<dbReference type="PROSITE" id="PS51755">
    <property type="entry name" value="OMPR_PHOB"/>
    <property type="match status" value="1"/>
</dbReference>
<dbReference type="Gene3D" id="1.10.8.430">
    <property type="entry name" value="Helical domain of apoptotic protease-activating factors"/>
    <property type="match status" value="1"/>
</dbReference>
<evidence type="ECO:0000256" key="5">
    <source>
        <dbReference type="PROSITE-ProRule" id="PRU01091"/>
    </source>
</evidence>
<keyword evidence="3 5" id="KW-0238">DNA-binding</keyword>
<dbReference type="InterPro" id="IPR016032">
    <property type="entry name" value="Sig_transdc_resp-reg_C-effctor"/>
</dbReference>
<comment type="similarity">
    <text evidence="1">Belongs to the AfsR/DnrI/RedD regulatory family.</text>
</comment>
<dbReference type="InterPro" id="IPR051677">
    <property type="entry name" value="AfsR-DnrI-RedD_regulator"/>
</dbReference>
<reference evidence="7" key="1">
    <citation type="submission" date="2021-01" db="EMBL/GenBank/DDBJ databases">
        <title>Whole genome shotgun sequence of Virgisporangium aurantiacum NBRC 16421.</title>
        <authorList>
            <person name="Komaki H."/>
            <person name="Tamura T."/>
        </authorList>
    </citation>
    <scope>NUCLEOTIDE SEQUENCE</scope>
    <source>
        <strain evidence="7">NBRC 16421</strain>
    </source>
</reference>
<dbReference type="Pfam" id="PF03704">
    <property type="entry name" value="BTAD"/>
    <property type="match status" value="1"/>
</dbReference>
<dbReference type="InterPro" id="IPR036388">
    <property type="entry name" value="WH-like_DNA-bd_sf"/>
</dbReference>
<dbReference type="PANTHER" id="PTHR35807:SF1">
    <property type="entry name" value="TRANSCRIPTIONAL REGULATOR REDD"/>
    <property type="match status" value="1"/>
</dbReference>
<dbReference type="RefSeq" id="WP_204007661.1">
    <property type="nucleotide sequence ID" value="NZ_BOPG01000076.1"/>
</dbReference>
<dbReference type="Proteomes" id="UP000612585">
    <property type="component" value="Unassembled WGS sequence"/>
</dbReference>
<dbReference type="Gene3D" id="1.10.10.10">
    <property type="entry name" value="Winged helix-like DNA-binding domain superfamily/Winged helix DNA-binding domain"/>
    <property type="match status" value="1"/>
</dbReference>
<dbReference type="GO" id="GO:0000160">
    <property type="term" value="P:phosphorelay signal transduction system"/>
    <property type="evidence" value="ECO:0007669"/>
    <property type="project" value="InterPro"/>
</dbReference>
<dbReference type="InterPro" id="IPR011990">
    <property type="entry name" value="TPR-like_helical_dom_sf"/>
</dbReference>
<dbReference type="SUPFAM" id="SSF52540">
    <property type="entry name" value="P-loop containing nucleoside triphosphate hydrolases"/>
    <property type="match status" value="1"/>
</dbReference>
<evidence type="ECO:0000313" key="8">
    <source>
        <dbReference type="Proteomes" id="UP000612585"/>
    </source>
</evidence>
<gene>
    <name evidence="7" type="ORF">Vau01_096900</name>
</gene>
<accession>A0A8J3ZDX0</accession>
<evidence type="ECO:0000256" key="3">
    <source>
        <dbReference type="ARBA" id="ARBA00023125"/>
    </source>
</evidence>
<dbReference type="GO" id="GO:0006355">
    <property type="term" value="P:regulation of DNA-templated transcription"/>
    <property type="evidence" value="ECO:0007669"/>
    <property type="project" value="InterPro"/>
</dbReference>
<dbReference type="AlphaFoldDB" id="A0A8J3ZDX0"/>
<feature type="domain" description="OmpR/PhoB-type" evidence="6">
    <location>
        <begin position="1"/>
        <end position="62"/>
    </location>
</feature>
<dbReference type="InterPro" id="IPR027417">
    <property type="entry name" value="P-loop_NTPase"/>
</dbReference>
<name>A0A8J3ZDX0_9ACTN</name>
<dbReference type="Gene3D" id="1.25.40.10">
    <property type="entry name" value="Tetratricopeptide repeat domain"/>
    <property type="match status" value="1"/>
</dbReference>
<dbReference type="GO" id="GO:0043531">
    <property type="term" value="F:ADP binding"/>
    <property type="evidence" value="ECO:0007669"/>
    <property type="project" value="InterPro"/>
</dbReference>
<dbReference type="InterPro" id="IPR005158">
    <property type="entry name" value="BTAD"/>
</dbReference>
<feature type="DNA-binding region" description="OmpR/PhoB-type" evidence="5">
    <location>
        <begin position="1"/>
        <end position="62"/>
    </location>
</feature>